<evidence type="ECO:0000313" key="2">
    <source>
        <dbReference type="Proteomes" id="UP000028631"/>
    </source>
</evidence>
<dbReference type="AlphaFoldDB" id="A0A085VH92"/>
<dbReference type="EMBL" id="JPQU01000040">
    <property type="protein sequence ID" value="KFE54805.1"/>
    <property type="molecule type" value="Genomic_DNA"/>
</dbReference>
<gene>
    <name evidence="1" type="ORF">IV01_14610</name>
</gene>
<name>A0A085VH92_PSESX</name>
<dbReference type="PATRIC" id="fig|317.175.peg.3040"/>
<keyword evidence="2" id="KW-1185">Reference proteome</keyword>
<organism evidence="1 2">
    <name type="scientific">Pseudomonas syringae</name>
    <dbReference type="NCBI Taxonomy" id="317"/>
    <lineage>
        <taxon>Bacteria</taxon>
        <taxon>Pseudomonadati</taxon>
        <taxon>Pseudomonadota</taxon>
        <taxon>Gammaproteobacteria</taxon>
        <taxon>Pseudomonadales</taxon>
        <taxon>Pseudomonadaceae</taxon>
        <taxon>Pseudomonas</taxon>
    </lineage>
</organism>
<protein>
    <submittedName>
        <fullName evidence="1">Uncharacterized protein</fullName>
    </submittedName>
</protein>
<proteinExistence type="predicted"/>
<reference evidence="1 2" key="1">
    <citation type="submission" date="2014-07" db="EMBL/GenBank/DDBJ databases">
        <title>Draft Genome Sequences of Environmental Pseudomonas syringae strains.</title>
        <authorList>
            <person name="Baltrus D.A."/>
            <person name="Berge O."/>
            <person name="Morris C."/>
        </authorList>
    </citation>
    <scope>NUCLEOTIDE SEQUENCE [LARGE SCALE GENOMIC DNA]</scope>
    <source>
        <strain evidence="1 2">GAW0119</strain>
    </source>
</reference>
<evidence type="ECO:0000313" key="1">
    <source>
        <dbReference type="EMBL" id="KFE54805.1"/>
    </source>
</evidence>
<accession>A0A085VH92</accession>
<comment type="caution">
    <text evidence="1">The sequence shown here is derived from an EMBL/GenBank/DDBJ whole genome shotgun (WGS) entry which is preliminary data.</text>
</comment>
<sequence length="64" mass="7189">MGCFSLLNIYEPKSLGLFIKFQPIMRQVNFFIPGLALGCPAEGRGFMFIVKRLHGQRAGCKPRS</sequence>
<dbReference type="Proteomes" id="UP000028631">
    <property type="component" value="Unassembled WGS sequence"/>
</dbReference>